<dbReference type="Proteomes" id="UP000467700">
    <property type="component" value="Unassembled WGS sequence"/>
</dbReference>
<evidence type="ECO:0000313" key="2">
    <source>
        <dbReference type="Proteomes" id="UP000467700"/>
    </source>
</evidence>
<comment type="caution">
    <text evidence="1">The sequence shown here is derived from an EMBL/GenBank/DDBJ whole genome shotgun (WGS) entry which is preliminary data.</text>
</comment>
<dbReference type="OrthoDB" id="2799068at2759"/>
<name>A0A8S0VXC5_CYCAE</name>
<dbReference type="AlphaFoldDB" id="A0A8S0VXC5"/>
<organism evidence="1 2">
    <name type="scientific">Cyclocybe aegerita</name>
    <name type="common">Black poplar mushroom</name>
    <name type="synonym">Agrocybe aegerita</name>
    <dbReference type="NCBI Taxonomy" id="1973307"/>
    <lineage>
        <taxon>Eukaryota</taxon>
        <taxon>Fungi</taxon>
        <taxon>Dikarya</taxon>
        <taxon>Basidiomycota</taxon>
        <taxon>Agaricomycotina</taxon>
        <taxon>Agaricomycetes</taxon>
        <taxon>Agaricomycetidae</taxon>
        <taxon>Agaricales</taxon>
        <taxon>Agaricineae</taxon>
        <taxon>Bolbitiaceae</taxon>
        <taxon>Cyclocybe</taxon>
    </lineage>
</organism>
<protein>
    <submittedName>
        <fullName evidence="1">Uncharacterized protein</fullName>
    </submittedName>
</protein>
<sequence>MFSIPQPPQISETSLVEGCPIVQLHDSDLDIENLLSMLYDFMEYSALPSAHGGVSLLKIATMLRLGWKYEFKNFWNEGLHFLSHDYPDTLEGWDALYQNEFNGINSRLIDNVLFKIRNVSMTLDVIALAYEMGIKSVVPAFYMFLLRYHGGSLAELQGAFESGRRWATFALPETVLESLLHGREKIHDALVELPLGWLHSGTFPTKFEGCTSPKTCDAALSTVVLTVLRESVGSKMRFFTKKQSATELTKDFCKECASAVLTLHHEGRGALWRLLPEFFGLNE</sequence>
<keyword evidence="2" id="KW-1185">Reference proteome</keyword>
<proteinExistence type="predicted"/>
<gene>
    <name evidence="1" type="ORF">AAE3_LOCUS8368</name>
</gene>
<dbReference type="EMBL" id="CACVBS010000052">
    <property type="protein sequence ID" value="CAA7266014.1"/>
    <property type="molecule type" value="Genomic_DNA"/>
</dbReference>
<evidence type="ECO:0000313" key="1">
    <source>
        <dbReference type="EMBL" id="CAA7266014.1"/>
    </source>
</evidence>
<reference evidence="1 2" key="1">
    <citation type="submission" date="2020-01" db="EMBL/GenBank/DDBJ databases">
        <authorList>
            <person name="Gupta K D."/>
        </authorList>
    </citation>
    <scope>NUCLEOTIDE SEQUENCE [LARGE SCALE GENOMIC DNA]</scope>
</reference>
<accession>A0A8S0VXC5</accession>